<proteinExistence type="inferred from homology"/>
<dbReference type="EC" id="2.2.1.1" evidence="6"/>
<comment type="caution">
    <text evidence="6">The sequence shown here is derived from an EMBL/GenBank/DDBJ whole genome shotgun (WGS) entry which is preliminary data.</text>
</comment>
<dbReference type="Proteomes" id="UP000590647">
    <property type="component" value="Unassembled WGS sequence"/>
</dbReference>
<accession>A0A7W9HBD8</accession>
<dbReference type="Pfam" id="PF00456">
    <property type="entry name" value="Transketolase_N"/>
    <property type="match status" value="1"/>
</dbReference>
<organism evidence="6 7">
    <name type="scientific">Streptomyces caelestis</name>
    <dbReference type="NCBI Taxonomy" id="36816"/>
    <lineage>
        <taxon>Bacteria</taxon>
        <taxon>Bacillati</taxon>
        <taxon>Actinomycetota</taxon>
        <taxon>Actinomycetes</taxon>
        <taxon>Kitasatosporales</taxon>
        <taxon>Streptomycetaceae</taxon>
        <taxon>Streptomyces</taxon>
    </lineage>
</organism>
<comment type="similarity">
    <text evidence="2">Belongs to the transketolase family.</text>
</comment>
<dbReference type="PANTHER" id="PTHR47514">
    <property type="entry name" value="TRANSKETOLASE N-TERMINAL SECTION-RELATED"/>
    <property type="match status" value="1"/>
</dbReference>
<feature type="compositionally biased region" description="Low complexity" evidence="4">
    <location>
        <begin position="269"/>
        <end position="278"/>
    </location>
</feature>
<dbReference type="AlphaFoldDB" id="A0A7W9HBD8"/>
<comment type="cofactor">
    <cofactor evidence="1">
        <name>thiamine diphosphate</name>
        <dbReference type="ChEBI" id="CHEBI:58937"/>
    </cofactor>
</comment>
<evidence type="ECO:0000256" key="3">
    <source>
        <dbReference type="ARBA" id="ARBA00023052"/>
    </source>
</evidence>
<dbReference type="InterPro" id="IPR005474">
    <property type="entry name" value="Transketolase_N"/>
</dbReference>
<dbReference type="SUPFAM" id="SSF52518">
    <property type="entry name" value="Thiamin diphosphate-binding fold (THDP-binding)"/>
    <property type="match status" value="1"/>
</dbReference>
<sequence>MTNATDMTHTYADLPGLMGLMTGDEKHGPAATSTLDVLWVLYDRVLRVSPERMADPERDRFLLSKGHGPMAYYAVLAAKGFLPVEWLPGFGSYDSPLGHHPDRTLVPGAEIGSGSLGHGLPIAVGTALGLRAQGLDEPRVWALIGDAELDEGSNHEAIAFAGPAGLDRLHTVVVDNSSATYGRPGGIAARFEAAGWSALTVDGRDHEALYAACTAPHPRRPHVVVARVEPKSAWSPRRKGSRTPWTPCVTVSPLSSPGCSTRIPASPWSWPRSARTASPRPPAAIPTGSSTSASASSSWSGRRPGWR</sequence>
<feature type="domain" description="Transketolase N-terminal" evidence="5">
    <location>
        <begin position="27"/>
        <end position="217"/>
    </location>
</feature>
<dbReference type="Gene3D" id="3.40.50.970">
    <property type="match status" value="1"/>
</dbReference>
<dbReference type="GO" id="GO:0004802">
    <property type="term" value="F:transketolase activity"/>
    <property type="evidence" value="ECO:0007669"/>
    <property type="project" value="UniProtKB-EC"/>
</dbReference>
<feature type="compositionally biased region" description="Low complexity" evidence="4">
    <location>
        <begin position="286"/>
        <end position="307"/>
    </location>
</feature>
<evidence type="ECO:0000313" key="6">
    <source>
        <dbReference type="EMBL" id="MBB5799142.1"/>
    </source>
</evidence>
<evidence type="ECO:0000256" key="2">
    <source>
        <dbReference type="ARBA" id="ARBA00007131"/>
    </source>
</evidence>
<gene>
    <name evidence="6" type="ORF">HDA41_007106</name>
</gene>
<evidence type="ECO:0000256" key="1">
    <source>
        <dbReference type="ARBA" id="ARBA00001964"/>
    </source>
</evidence>
<dbReference type="InterPro" id="IPR029061">
    <property type="entry name" value="THDP-binding"/>
</dbReference>
<dbReference type="EMBL" id="JACHNE010000001">
    <property type="protein sequence ID" value="MBB5799142.1"/>
    <property type="molecule type" value="Genomic_DNA"/>
</dbReference>
<evidence type="ECO:0000259" key="5">
    <source>
        <dbReference type="Pfam" id="PF00456"/>
    </source>
</evidence>
<name>A0A7W9HBD8_9ACTN</name>
<keyword evidence="7" id="KW-1185">Reference proteome</keyword>
<dbReference type="GO" id="GO:0000287">
    <property type="term" value="F:magnesium ion binding"/>
    <property type="evidence" value="ECO:0007669"/>
    <property type="project" value="UniProtKB-ARBA"/>
</dbReference>
<reference evidence="6 7" key="1">
    <citation type="submission" date="2020-08" db="EMBL/GenBank/DDBJ databases">
        <title>Sequencing the genomes of 1000 actinobacteria strains.</title>
        <authorList>
            <person name="Klenk H.-P."/>
        </authorList>
    </citation>
    <scope>NUCLEOTIDE SEQUENCE [LARGE SCALE GENOMIC DNA]</scope>
    <source>
        <strain evidence="6 7">DSM 40084</strain>
    </source>
</reference>
<evidence type="ECO:0000256" key="4">
    <source>
        <dbReference type="SAM" id="MobiDB-lite"/>
    </source>
</evidence>
<dbReference type="PANTHER" id="PTHR47514:SF1">
    <property type="entry name" value="TRANSKETOLASE N-TERMINAL SECTION-RELATED"/>
    <property type="match status" value="1"/>
</dbReference>
<protein>
    <submittedName>
        <fullName evidence="6">Transketolase</fullName>
        <ecNumber evidence="6">2.2.1.1</ecNumber>
    </submittedName>
</protein>
<feature type="region of interest" description="Disordered" evidence="4">
    <location>
        <begin position="254"/>
        <end position="307"/>
    </location>
</feature>
<keyword evidence="6" id="KW-0808">Transferase</keyword>
<evidence type="ECO:0000313" key="7">
    <source>
        <dbReference type="Proteomes" id="UP000590647"/>
    </source>
</evidence>
<keyword evidence="3" id="KW-0786">Thiamine pyrophosphate</keyword>